<proteinExistence type="predicted"/>
<evidence type="ECO:0000313" key="2">
    <source>
        <dbReference type="Proteomes" id="UP000020218"/>
    </source>
</evidence>
<organism evidence="1 2">
    <name type="scientific">Candidatus Accumulibacter adjunctus</name>
    <dbReference type="NCBI Taxonomy" id="1454001"/>
    <lineage>
        <taxon>Bacteria</taxon>
        <taxon>Pseudomonadati</taxon>
        <taxon>Pseudomonadota</taxon>
        <taxon>Betaproteobacteria</taxon>
        <taxon>Candidatus Accumulibacter</taxon>
    </lineage>
</organism>
<dbReference type="Proteomes" id="UP000020218">
    <property type="component" value="Unassembled WGS sequence"/>
</dbReference>
<protein>
    <submittedName>
        <fullName evidence="1">Uncharacterized protein</fullName>
    </submittedName>
</protein>
<reference evidence="1" key="1">
    <citation type="submission" date="2014-02" db="EMBL/GenBank/DDBJ databases">
        <title>Expanding our view of genomic diversity in Candidatus Accumulibacter clades.</title>
        <authorList>
            <person name="Skennerton C.T."/>
            <person name="Barr J.J."/>
            <person name="Slater F.R."/>
            <person name="Bond P.L."/>
            <person name="Tyson G.W."/>
        </authorList>
    </citation>
    <scope>NUCLEOTIDE SEQUENCE [LARGE SCALE GENOMIC DNA]</scope>
</reference>
<dbReference type="PATRIC" id="fig|1454001.3.peg.3712"/>
<accession>A0A011NJH5</accession>
<dbReference type="STRING" id="1454001.AW08_03674"/>
<dbReference type="CDD" id="cd14740">
    <property type="entry name" value="PAAR_4"/>
    <property type="match status" value="1"/>
</dbReference>
<dbReference type="Pfam" id="PF13665">
    <property type="entry name" value="Tox-PAAR-like"/>
    <property type="match status" value="1"/>
</dbReference>
<name>A0A011NJH5_9PROT</name>
<evidence type="ECO:0000313" key="1">
    <source>
        <dbReference type="EMBL" id="EXI64485.1"/>
    </source>
</evidence>
<sequence>MPVTVKVNGVANSLVHKGSNAISIATIPDVCKTPSPGGPVPIPYPNISQSATLAKGTTTVKADGGMMIAIKGSEFSLSNGDNPGVAGGVKSSTFMKESTWILYSFDVKMDGKNACRLADKKFQNHENTVNLSGAIVQPVSLTQLEKELEAIAKQCDEKVNNSRRARGVGCRVRGIMKHKCGQDALNARKRRNPKKYRQVFAEYKTKKYRLDVCVRKGGKVTRIFDYKFRCGKNKRKPKISAEQRRNYRRAFHCPVTAIRL</sequence>
<keyword evidence="2" id="KW-1185">Reference proteome</keyword>
<dbReference type="EMBL" id="JFAX01000034">
    <property type="protein sequence ID" value="EXI64485.1"/>
    <property type="molecule type" value="Genomic_DNA"/>
</dbReference>
<gene>
    <name evidence="1" type="ORF">AW08_03674</name>
</gene>
<dbReference type="AlphaFoldDB" id="A0A011NJH5"/>
<comment type="caution">
    <text evidence="1">The sequence shown here is derived from an EMBL/GenBank/DDBJ whole genome shotgun (WGS) entry which is preliminary data.</text>
</comment>